<dbReference type="SUPFAM" id="SSF111126">
    <property type="entry name" value="Ligand-binding domain in the NO signalling and Golgi transport"/>
    <property type="match status" value="1"/>
</dbReference>
<dbReference type="EMBL" id="GL441572">
    <property type="protein sequence ID" value="EFN64590.1"/>
    <property type="molecule type" value="Genomic_DNA"/>
</dbReference>
<evidence type="ECO:0000256" key="1">
    <source>
        <dbReference type="ARBA" id="ARBA00004222"/>
    </source>
</evidence>
<dbReference type="AlphaFoldDB" id="E2APN9"/>
<comment type="similarity">
    <text evidence="3">Belongs to the TRAPP small subunits family. BET3 subfamily.</text>
</comment>
<keyword evidence="5" id="KW-0256">Endoplasmic reticulum</keyword>
<dbReference type="Proteomes" id="UP000000311">
    <property type="component" value="Unassembled WGS sequence"/>
</dbReference>
<dbReference type="Pfam" id="PF04051">
    <property type="entry name" value="TRAPP"/>
    <property type="match status" value="1"/>
</dbReference>
<dbReference type="GO" id="GO:0005794">
    <property type="term" value="C:Golgi apparatus"/>
    <property type="evidence" value="ECO:0007669"/>
    <property type="project" value="UniProtKB-SubCell"/>
</dbReference>
<name>E2APN9_CAMFO</name>
<feature type="region of interest" description="Disordered" evidence="9">
    <location>
        <begin position="587"/>
        <end position="624"/>
    </location>
</feature>
<evidence type="ECO:0000256" key="7">
    <source>
        <dbReference type="ARBA" id="ARBA00023034"/>
    </source>
</evidence>
<keyword evidence="6" id="KW-0931">ER-Golgi transport</keyword>
<reference evidence="11 12" key="1">
    <citation type="journal article" date="2010" name="Science">
        <title>Genomic comparison of the ants Camponotus floridanus and Harpegnathos saltator.</title>
        <authorList>
            <person name="Bonasio R."/>
            <person name="Zhang G."/>
            <person name="Ye C."/>
            <person name="Mutti N.S."/>
            <person name="Fang X."/>
            <person name="Qin N."/>
            <person name="Donahue G."/>
            <person name="Yang P."/>
            <person name="Li Q."/>
            <person name="Li C."/>
            <person name="Zhang P."/>
            <person name="Huang Z."/>
            <person name="Berger S.L."/>
            <person name="Reinberg D."/>
            <person name="Wang J."/>
            <person name="Liebig J."/>
        </authorList>
    </citation>
    <scope>NUCLEOTIDE SEQUENCE [LARGE SCALE GENOMIC DNA]</scope>
    <source>
        <strain evidence="12">C129</strain>
    </source>
</reference>
<dbReference type="GO" id="GO:0016236">
    <property type="term" value="P:macroautophagy"/>
    <property type="evidence" value="ECO:0007669"/>
    <property type="project" value="UniProtKB-ARBA"/>
</dbReference>
<proteinExistence type="inferred from homology"/>
<comment type="subcellular location">
    <subcellularLocation>
        <location evidence="2">Endoplasmic reticulum</location>
    </subcellularLocation>
    <subcellularLocation>
        <location evidence="1">Golgi apparatus</location>
        <location evidence="1">cis-Golgi network</location>
    </subcellularLocation>
</comment>
<gene>
    <name evidence="11" type="ORF">EAG_13099</name>
</gene>
<evidence type="ECO:0000256" key="5">
    <source>
        <dbReference type="ARBA" id="ARBA00022824"/>
    </source>
</evidence>
<evidence type="ECO:0000259" key="10">
    <source>
        <dbReference type="Pfam" id="PF15619"/>
    </source>
</evidence>
<dbReference type="InterPro" id="IPR028933">
    <property type="entry name" value="Lebercilin_dom"/>
</dbReference>
<evidence type="ECO:0000313" key="11">
    <source>
        <dbReference type="EMBL" id="EFN64590.1"/>
    </source>
</evidence>
<keyword evidence="7" id="KW-0333">Golgi apparatus</keyword>
<feature type="compositionally biased region" description="Polar residues" evidence="9">
    <location>
        <begin position="202"/>
        <end position="216"/>
    </location>
</feature>
<accession>E2APN9</accession>
<dbReference type="PANTHER" id="PTHR13048">
    <property type="entry name" value="TRAFFICKING PROTEIN PARTICLE COMPLEX SUBUNIT 3"/>
    <property type="match status" value="1"/>
</dbReference>
<dbReference type="STRING" id="104421.E2APN9"/>
<dbReference type="InterPro" id="IPR024096">
    <property type="entry name" value="NO_sig/Golgi_transp_ligand-bd"/>
</dbReference>
<dbReference type="Gene3D" id="3.30.1380.20">
    <property type="entry name" value="Trafficking protein particle complex subunit 3"/>
    <property type="match status" value="1"/>
</dbReference>
<evidence type="ECO:0000256" key="6">
    <source>
        <dbReference type="ARBA" id="ARBA00022892"/>
    </source>
</evidence>
<dbReference type="OMA" id="LINSHHE"/>
<dbReference type="InterPro" id="IPR016721">
    <property type="entry name" value="Bet3"/>
</dbReference>
<keyword evidence="12" id="KW-1185">Reference proteome</keyword>
<dbReference type="GO" id="GO:0030008">
    <property type="term" value="C:TRAPP complex"/>
    <property type="evidence" value="ECO:0007669"/>
    <property type="project" value="InterPro"/>
</dbReference>
<evidence type="ECO:0000256" key="4">
    <source>
        <dbReference type="ARBA" id="ARBA00022448"/>
    </source>
</evidence>
<dbReference type="InParanoid" id="E2APN9"/>
<keyword evidence="8" id="KW-0175">Coiled coil</keyword>
<feature type="compositionally biased region" description="Basic and acidic residues" evidence="9">
    <location>
        <begin position="587"/>
        <end position="606"/>
    </location>
</feature>
<evidence type="ECO:0000256" key="2">
    <source>
        <dbReference type="ARBA" id="ARBA00004240"/>
    </source>
</evidence>
<evidence type="ECO:0000313" key="12">
    <source>
        <dbReference type="Proteomes" id="UP000000311"/>
    </source>
</evidence>
<dbReference type="GO" id="GO:0005783">
    <property type="term" value="C:endoplasmic reticulum"/>
    <property type="evidence" value="ECO:0007669"/>
    <property type="project" value="UniProtKB-SubCell"/>
</dbReference>
<protein>
    <submittedName>
        <fullName evidence="11">Trafficking protein particle complex subunit 3</fullName>
    </submittedName>
</protein>
<evidence type="ECO:0000256" key="8">
    <source>
        <dbReference type="SAM" id="Coils"/>
    </source>
</evidence>
<dbReference type="GO" id="GO:0048193">
    <property type="term" value="P:Golgi vesicle transport"/>
    <property type="evidence" value="ECO:0007669"/>
    <property type="project" value="InterPro"/>
</dbReference>
<feature type="region of interest" description="Disordered" evidence="9">
    <location>
        <begin position="202"/>
        <end position="224"/>
    </location>
</feature>
<keyword evidence="4" id="KW-0813">Transport</keyword>
<dbReference type="OrthoDB" id="2123794at2759"/>
<sequence>MLRFKQLQNQLADAHYHLNELANENRLLKALQKRQDSALKRYEGTNAELPRLINSHHEELRILQTKYKKLKELHKDTCNLLKEKENELYSVNSQNKHLLQLSKDRNLEEREKLQLQLSDMNHKMQQQQETIQLLHRKLALETKSLKHQLHVEISKHKETQKNLQETLEKLKSLEYLLDNREKRLYYNGQLPIYNKEKNLGSHSFTNLSTSNPVKVSSRSKKSETNISKDNLPLLDTLASNVDEKVNRTTNNTNDSVDQLKSETMASLQQIRKFRLQRSSHMRKNAHSMDDLRFRSKDPEMKIYNEKITKDYKEMLEKNDLTNDKNESGKLRKLFSKIKKQKEANIEFDHSSDDGENDSIIEYDMKSYVTDTAQKSRELYARLISNTDDISDTLDDMMKKTNIHYSDEEEEELNTSLAKDVMFQKHTSKLRVLQHYRNKDIYDSDSEFDSDEKIDTNGDSSIEYKTNNFQTDLSEYTKLSKSFNDVHSDDALETKEQSIIDKLKDAQLQRMSNHILDNLHMENKEVPQQSSKKYWLERQQFLENNEIENSPIDIKKEDYIKEKDETYLKDKPVYIDVSYNEVNCDTNKNEEMKNLPSPKRREAKKDSQQVYEEECTTNSDENNPGYNLQLEEENLRPRVEEKPSITQSNEETLNTSNFNVETKNKLNVSLEAENVNIPTIIQSQTEQTNSIKAERIDNKQINDKKKIINYDKEKLLATMKAIDDNENIEYLNQGYKNHNTNRMQITENLYRGLPTHSKPKRDIIKDIFEDNHIENKNSELFTLTYGALVAQLIKDYENVEDANKQLERMGYNIGIRLIEDFLARTGSGRCYDFRDTAEKIQSGFKIFLGITPSITNWSPAGDEFSLCFETNPLTEFVELPDNCSNLKYCNILTGVLRGACEMVQMEIACWFVQDQLKNDNITELRVKFVKRLEDAIPAGED</sequence>
<dbReference type="InterPro" id="IPR007194">
    <property type="entry name" value="TRAPP_component"/>
</dbReference>
<dbReference type="FunFam" id="3.30.1380.20:FF:000001">
    <property type="entry name" value="Trafficking protein particle complex subunit BET3"/>
    <property type="match status" value="1"/>
</dbReference>
<dbReference type="Pfam" id="PF15619">
    <property type="entry name" value="Lebercilin"/>
    <property type="match status" value="1"/>
</dbReference>
<evidence type="ECO:0000256" key="9">
    <source>
        <dbReference type="SAM" id="MobiDB-lite"/>
    </source>
</evidence>
<dbReference type="CDD" id="cd14942">
    <property type="entry name" value="TRAPPC3_bet3"/>
    <property type="match status" value="1"/>
</dbReference>
<organism evidence="12">
    <name type="scientific">Camponotus floridanus</name>
    <name type="common">Florida carpenter ant</name>
    <dbReference type="NCBI Taxonomy" id="104421"/>
    <lineage>
        <taxon>Eukaryota</taxon>
        <taxon>Metazoa</taxon>
        <taxon>Ecdysozoa</taxon>
        <taxon>Arthropoda</taxon>
        <taxon>Hexapoda</taxon>
        <taxon>Insecta</taxon>
        <taxon>Pterygota</taxon>
        <taxon>Neoptera</taxon>
        <taxon>Endopterygota</taxon>
        <taxon>Hymenoptera</taxon>
        <taxon>Apocrita</taxon>
        <taxon>Aculeata</taxon>
        <taxon>Formicoidea</taxon>
        <taxon>Formicidae</taxon>
        <taxon>Formicinae</taxon>
        <taxon>Camponotus</taxon>
    </lineage>
</organism>
<evidence type="ECO:0000256" key="3">
    <source>
        <dbReference type="ARBA" id="ARBA00006218"/>
    </source>
</evidence>
<feature type="coiled-coil region" evidence="8">
    <location>
        <begin position="4"/>
        <end position="183"/>
    </location>
</feature>
<feature type="compositionally biased region" description="Polar residues" evidence="9">
    <location>
        <begin position="615"/>
        <end position="624"/>
    </location>
</feature>
<feature type="domain" description="Lebercilin" evidence="10">
    <location>
        <begin position="2"/>
        <end position="184"/>
    </location>
</feature>